<dbReference type="SMART" id="SM00823">
    <property type="entry name" value="PKS_PP"/>
    <property type="match status" value="1"/>
</dbReference>
<dbReference type="SUPFAM" id="SSF52777">
    <property type="entry name" value="CoA-dependent acyltransferases"/>
    <property type="match status" value="2"/>
</dbReference>
<organism evidence="6 7">
    <name type="scientific">Streptomyces bacillaris</name>
    <dbReference type="NCBI Taxonomy" id="68179"/>
    <lineage>
        <taxon>Bacteria</taxon>
        <taxon>Bacillati</taxon>
        <taxon>Actinomycetota</taxon>
        <taxon>Actinomycetes</taxon>
        <taxon>Kitasatosporales</taxon>
        <taxon>Streptomycetaceae</taxon>
        <taxon>Streptomyces</taxon>
    </lineage>
</organism>
<feature type="region of interest" description="Disordered" evidence="4">
    <location>
        <begin position="751"/>
        <end position="776"/>
    </location>
</feature>
<accession>A0ABW6DP97</accession>
<dbReference type="RefSeq" id="WP_381299898.1">
    <property type="nucleotide sequence ID" value="NZ_JBHVRE010000051.1"/>
</dbReference>
<dbReference type="InterPro" id="IPR009081">
    <property type="entry name" value="PP-bd_ACP"/>
</dbReference>
<dbReference type="PROSITE" id="PS00455">
    <property type="entry name" value="AMP_BINDING"/>
    <property type="match status" value="1"/>
</dbReference>
<feature type="region of interest" description="Disordered" evidence="4">
    <location>
        <begin position="847"/>
        <end position="872"/>
    </location>
</feature>
<dbReference type="Proteomes" id="UP001598300">
    <property type="component" value="Unassembled WGS sequence"/>
</dbReference>
<dbReference type="InterPro" id="IPR001242">
    <property type="entry name" value="Condensation_dom"/>
</dbReference>
<dbReference type="Gene3D" id="1.10.1200.10">
    <property type="entry name" value="ACP-like"/>
    <property type="match status" value="1"/>
</dbReference>
<dbReference type="InterPro" id="IPR023213">
    <property type="entry name" value="CAT-like_dom_sf"/>
</dbReference>
<keyword evidence="3" id="KW-0597">Phosphoprotein</keyword>
<dbReference type="InterPro" id="IPR045851">
    <property type="entry name" value="AMP-bd_C_sf"/>
</dbReference>
<evidence type="ECO:0000256" key="3">
    <source>
        <dbReference type="ARBA" id="ARBA00022553"/>
    </source>
</evidence>
<dbReference type="SUPFAM" id="SSF56801">
    <property type="entry name" value="Acetyl-CoA synthetase-like"/>
    <property type="match status" value="1"/>
</dbReference>
<dbReference type="Gene3D" id="3.40.50.12780">
    <property type="entry name" value="N-terminal domain of ligase-like"/>
    <property type="match status" value="1"/>
</dbReference>
<evidence type="ECO:0000256" key="1">
    <source>
        <dbReference type="ARBA" id="ARBA00001957"/>
    </source>
</evidence>
<comment type="caution">
    <text evidence="6">The sequence shown here is derived from an EMBL/GenBank/DDBJ whole genome shotgun (WGS) entry which is preliminary data.</text>
</comment>
<keyword evidence="2" id="KW-0596">Phosphopantetheine</keyword>
<protein>
    <submittedName>
        <fullName evidence="6">Condensation domain-containing protein</fullName>
    </submittedName>
</protein>
<feature type="compositionally biased region" description="Pro residues" evidence="4">
    <location>
        <begin position="217"/>
        <end position="228"/>
    </location>
</feature>
<evidence type="ECO:0000313" key="6">
    <source>
        <dbReference type="EMBL" id="MFD3954473.1"/>
    </source>
</evidence>
<dbReference type="Pfam" id="PF00501">
    <property type="entry name" value="AMP-binding"/>
    <property type="match status" value="1"/>
</dbReference>
<dbReference type="SUPFAM" id="SSF52467">
    <property type="entry name" value="DHS-like NAD/FAD-binding domain"/>
    <property type="match status" value="1"/>
</dbReference>
<feature type="region of interest" description="Disordered" evidence="4">
    <location>
        <begin position="169"/>
        <end position="273"/>
    </location>
</feature>
<evidence type="ECO:0000259" key="5">
    <source>
        <dbReference type="PROSITE" id="PS50075"/>
    </source>
</evidence>
<dbReference type="InterPro" id="IPR025110">
    <property type="entry name" value="AMP-bd_C"/>
</dbReference>
<dbReference type="SUPFAM" id="SSF47336">
    <property type="entry name" value="ACP-like"/>
    <property type="match status" value="1"/>
</dbReference>
<proteinExistence type="predicted"/>
<reference evidence="6 7" key="1">
    <citation type="submission" date="2024-09" db="EMBL/GenBank/DDBJ databases">
        <title>The Natural Products Discovery Center: Release of the First 8490 Sequenced Strains for Exploring Actinobacteria Biosynthetic Diversity.</title>
        <authorList>
            <person name="Kalkreuter E."/>
            <person name="Kautsar S.A."/>
            <person name="Yang D."/>
            <person name="Bader C.D."/>
            <person name="Teijaro C.N."/>
            <person name="Fluegel L."/>
            <person name="Davis C.M."/>
            <person name="Simpson J.R."/>
            <person name="Lauterbach L."/>
            <person name="Steele A.D."/>
            <person name="Gui C."/>
            <person name="Meng S."/>
            <person name="Li G."/>
            <person name="Viehrig K."/>
            <person name="Ye F."/>
            <person name="Su P."/>
            <person name="Kiefer A.F."/>
            <person name="Nichols A."/>
            <person name="Cepeda A.J."/>
            <person name="Yan W."/>
            <person name="Fan B."/>
            <person name="Jiang Y."/>
            <person name="Adhikari A."/>
            <person name="Zheng C.-J."/>
            <person name="Schuster L."/>
            <person name="Cowan T.M."/>
            <person name="Smanski M.J."/>
            <person name="Chevrette M.G."/>
            <person name="De Carvalho L.P.S."/>
            <person name="Shen B."/>
        </authorList>
    </citation>
    <scope>NUCLEOTIDE SEQUENCE [LARGE SCALE GENOMIC DNA]</scope>
    <source>
        <strain evidence="6 7">NPDC058584</strain>
    </source>
</reference>
<evidence type="ECO:0000256" key="4">
    <source>
        <dbReference type="SAM" id="MobiDB-lite"/>
    </source>
</evidence>
<dbReference type="Pfam" id="PF00550">
    <property type="entry name" value="PP-binding"/>
    <property type="match status" value="1"/>
</dbReference>
<dbReference type="Gene3D" id="3.30.559.10">
    <property type="entry name" value="Chloramphenicol acetyltransferase-like domain"/>
    <property type="match status" value="1"/>
</dbReference>
<dbReference type="InterPro" id="IPR020845">
    <property type="entry name" value="AMP-binding_CS"/>
</dbReference>
<dbReference type="PANTHER" id="PTHR45527:SF1">
    <property type="entry name" value="FATTY ACID SYNTHASE"/>
    <property type="match status" value="1"/>
</dbReference>
<dbReference type="PROSITE" id="PS50075">
    <property type="entry name" value="CARRIER"/>
    <property type="match status" value="1"/>
</dbReference>
<evidence type="ECO:0000313" key="7">
    <source>
        <dbReference type="Proteomes" id="UP001598300"/>
    </source>
</evidence>
<sequence>MADGPARSWCAAYGGCVCGHRLHGADGTRAVPSAALAVRRLAHAVRPLVVIGPGPVGAPAALALAALAQAEVLPVVALGRAAAWPPTAPYLLLGGLGPTGTEPAGLALRAADVIVWADGPAEARTCVPAMVAPHPAHHRGAGVDRTDWWADITSWRLLRRKNGAAAVSTGAADEGVHGGTGPPTVRPTAARPGPGAAALYSVPRPGPPGHPIDRHPSPPGARPAPAPLLPASGTTAGRLDPDGPSALPPRPGGPSADPPRPRKRATTMPTPPPSLADLIETAARTHPEAVAVEESGHLLGYGDLLTGARAVAADITAARARAVAVTGERGAALVTAVVAAVLADVRLVLVDPVLPEARRASMIRQSGAELLLTAGAGGTGISFEPLPAEAPGGASAGASTGEVLPGYVFFTSGTTSTPKAVDGRWSGIAHFTRWQRDTFGIGPGDRFAQLTGVSFDVVLRDVFTPLISGATLCVPPAGTATAPGGVPGWLTAAGITVVHTVPSLAARWTAAARAESGAADALRLTFFAGEPLPAAAVTGWRERFGGTRVINLYGPTETTLAKFWRDATEPGPGIQPVGEPLPGTSAALVDGEVWISTPYATRGYLDAAATADRFVAALPDTGVEALIGGGAAEGLAEDAPWYRTGDLGRLGDDRALHLLGRSDFQVKIDGNRVEPEGIAALLREHPAVRNAVVVAHRRSDGVVRLVGHYAADPGAGAEPLVRQWAGERLPAAHVPSTLVRHDELPLNANGKVDRAALPAPGADDGAGSGAEEEGARDALTRTAVEVFRAVLPDAPDRADSDFFQYGGTSLDAADLSVRLLDATGRRLEMSEVYTLRTPRAMADALRGRPLDSQGGIPRGTHPDRTGLSPQQRRYRNVYLPRVNRSWSNMPALFALPDATDAPALERALRTVLDRHESLRARFTEAADPEAAPGAPCPLHQYFVDTAELALDIATVDLRTLPDAEQSARMEELRIEGANTPIGIDHAPLFRTTLLLHHGDRATLLWNVHHMVSDGYSQRLLHQELTLLLTGAERELPELPIGYRDYIAWRERLATDPEALAPHRRYWQQVFTEPYERPLLPVRDGVADAARGIAHQFPVPDDLRAEVAAFCRDRGTTPFSVYFAAYTLMAHDLYRREDLVIGTPAAGRTRPEFSNLVGNFISLVGIRARRGEAATFAALVRALQDRTVLAMEHQDYQYDEVMADIGAEPDDDRFPLTTVFISLVEAPADQAAALRAPAHRDLGCEVKFDLMGYLRRAGEMVALDLHTRQGLLSPERLETLAASFLDHLRAGLKEN</sequence>
<feature type="compositionally biased region" description="Pro residues" evidence="4">
    <location>
        <begin position="246"/>
        <end position="258"/>
    </location>
</feature>
<feature type="compositionally biased region" description="Low complexity" evidence="4">
    <location>
        <begin position="186"/>
        <end position="198"/>
    </location>
</feature>
<dbReference type="EMBL" id="JBHXPM010000001">
    <property type="protein sequence ID" value="MFD3954473.1"/>
    <property type="molecule type" value="Genomic_DNA"/>
</dbReference>
<dbReference type="Pfam" id="PF13193">
    <property type="entry name" value="AMP-binding_C"/>
    <property type="match status" value="1"/>
</dbReference>
<keyword evidence="7" id="KW-1185">Reference proteome</keyword>
<comment type="cofactor">
    <cofactor evidence="1">
        <name>pantetheine 4'-phosphate</name>
        <dbReference type="ChEBI" id="CHEBI:47942"/>
    </cofactor>
</comment>
<name>A0ABW6DP97_9ACTN</name>
<dbReference type="Gene3D" id="3.40.50.1220">
    <property type="entry name" value="TPP-binding domain"/>
    <property type="match status" value="1"/>
</dbReference>
<dbReference type="InterPro" id="IPR042099">
    <property type="entry name" value="ANL_N_sf"/>
</dbReference>
<feature type="domain" description="Carrier" evidence="5">
    <location>
        <begin position="774"/>
        <end position="849"/>
    </location>
</feature>
<dbReference type="InterPro" id="IPR000873">
    <property type="entry name" value="AMP-dep_synth/lig_dom"/>
</dbReference>
<dbReference type="PANTHER" id="PTHR45527">
    <property type="entry name" value="NONRIBOSOMAL PEPTIDE SYNTHETASE"/>
    <property type="match status" value="1"/>
</dbReference>
<gene>
    <name evidence="6" type="ORF">ACFWR3_00125</name>
</gene>
<dbReference type="Gene3D" id="3.30.300.30">
    <property type="match status" value="1"/>
</dbReference>
<dbReference type="Gene3D" id="3.30.559.30">
    <property type="entry name" value="Nonribosomal peptide synthetase, condensation domain"/>
    <property type="match status" value="1"/>
</dbReference>
<evidence type="ECO:0000256" key="2">
    <source>
        <dbReference type="ARBA" id="ARBA00022450"/>
    </source>
</evidence>
<dbReference type="Pfam" id="PF00668">
    <property type="entry name" value="Condensation"/>
    <property type="match status" value="1"/>
</dbReference>
<dbReference type="InterPro" id="IPR020806">
    <property type="entry name" value="PKS_PP-bd"/>
</dbReference>
<dbReference type="InterPro" id="IPR036736">
    <property type="entry name" value="ACP-like_sf"/>
</dbReference>
<dbReference type="InterPro" id="IPR029035">
    <property type="entry name" value="DHS-like_NAD/FAD-binding_dom"/>
</dbReference>
<feature type="compositionally biased region" description="Low complexity" evidence="4">
    <location>
        <begin position="755"/>
        <end position="765"/>
    </location>
</feature>